<evidence type="ECO:0000259" key="2">
    <source>
        <dbReference type="PROSITE" id="PS50181"/>
    </source>
</evidence>
<protein>
    <recommendedName>
        <fullName evidence="2">F-box domain-containing protein</fullName>
    </recommendedName>
</protein>
<dbReference type="PROSITE" id="PS50181">
    <property type="entry name" value="FBOX"/>
    <property type="match status" value="1"/>
</dbReference>
<dbReference type="InterPro" id="IPR001810">
    <property type="entry name" value="F-box_dom"/>
</dbReference>
<evidence type="ECO:0000313" key="4">
    <source>
        <dbReference type="Proteomes" id="UP001370758"/>
    </source>
</evidence>
<reference evidence="3 4" key="1">
    <citation type="submission" date="2023-08" db="EMBL/GenBank/DDBJ databases">
        <authorList>
            <person name="Palmer J.M."/>
        </authorList>
    </citation>
    <scope>NUCLEOTIDE SEQUENCE [LARGE SCALE GENOMIC DNA]</scope>
    <source>
        <strain evidence="3 4">TWF481</strain>
    </source>
</reference>
<evidence type="ECO:0000313" key="3">
    <source>
        <dbReference type="EMBL" id="KAK6509586.1"/>
    </source>
</evidence>
<dbReference type="CDD" id="cd09917">
    <property type="entry name" value="F-box_SF"/>
    <property type="match status" value="1"/>
</dbReference>
<organism evidence="3 4">
    <name type="scientific">Arthrobotrys musiformis</name>
    <dbReference type="NCBI Taxonomy" id="47236"/>
    <lineage>
        <taxon>Eukaryota</taxon>
        <taxon>Fungi</taxon>
        <taxon>Dikarya</taxon>
        <taxon>Ascomycota</taxon>
        <taxon>Pezizomycotina</taxon>
        <taxon>Orbiliomycetes</taxon>
        <taxon>Orbiliales</taxon>
        <taxon>Orbiliaceae</taxon>
        <taxon>Arthrobotrys</taxon>
    </lineage>
</organism>
<proteinExistence type="predicted"/>
<dbReference type="SMART" id="SM00256">
    <property type="entry name" value="FBOX"/>
    <property type="match status" value="1"/>
</dbReference>
<dbReference type="InterPro" id="IPR036047">
    <property type="entry name" value="F-box-like_dom_sf"/>
</dbReference>
<dbReference type="AlphaFoldDB" id="A0AAV9WKB3"/>
<accession>A0AAV9WKB3</accession>
<dbReference type="Pfam" id="PF12937">
    <property type="entry name" value="F-box-like"/>
    <property type="match status" value="1"/>
</dbReference>
<feature type="region of interest" description="Disordered" evidence="1">
    <location>
        <begin position="1"/>
        <end position="23"/>
    </location>
</feature>
<evidence type="ECO:0000256" key="1">
    <source>
        <dbReference type="SAM" id="MobiDB-lite"/>
    </source>
</evidence>
<gene>
    <name evidence="3" type="ORF">TWF481_004324</name>
</gene>
<comment type="caution">
    <text evidence="3">The sequence shown here is derived from an EMBL/GenBank/DDBJ whole genome shotgun (WGS) entry which is preliminary data.</text>
</comment>
<dbReference type="Proteomes" id="UP001370758">
    <property type="component" value="Unassembled WGS sequence"/>
</dbReference>
<dbReference type="EMBL" id="JAVHJL010000002">
    <property type="protein sequence ID" value="KAK6509586.1"/>
    <property type="molecule type" value="Genomic_DNA"/>
</dbReference>
<name>A0AAV9WKB3_9PEZI</name>
<dbReference type="SUPFAM" id="SSF81383">
    <property type="entry name" value="F-box domain"/>
    <property type="match status" value="1"/>
</dbReference>
<feature type="compositionally biased region" description="Gly residues" evidence="1">
    <location>
        <begin position="7"/>
        <end position="19"/>
    </location>
</feature>
<feature type="domain" description="F-box" evidence="2">
    <location>
        <begin position="56"/>
        <end position="103"/>
    </location>
</feature>
<keyword evidence="4" id="KW-1185">Reference proteome</keyword>
<dbReference type="Gene3D" id="1.20.1280.50">
    <property type="match status" value="1"/>
</dbReference>
<sequence length="398" mass="44956">MAMINSGNGGTTGATSNGGRGRKLSSGWSLAIARSRFAQRYRSRSSRPQDAGSKTATFFDRLPVELLAQIFSQVHVTDLVSLQCTSRSFHEIVDINSSLITRQYIRTNSLTTLSKLFPPPTLPCNKPKYDVRYLISLTKREQTCRELSSYLTERIIERCLNTPIQRVKPKKRSVMESCLTDELTERMIYVLYFLTEYSRKREESLDLLATHRLLVSSHTSSTTNTPHQIRTRAEIFHAFQTSIISTLPDAILIQTHHTMHLLIKLVRLSICPTPPHQKNDPWISMMLHKSGLLRITEFFAADMPYASHSTRKGFAKAMQKDWDDLDIAAGQVPGQVGNRDVYERDVPPPIREIWFDAAQEVMRSKKLEPHAREGLAVGMFGGFVVDDLSCTGCVAGRP</sequence>